<keyword evidence="3" id="KW-1185">Reference proteome</keyword>
<gene>
    <name evidence="2" type="ORF">CfE428DRAFT_2114</name>
</gene>
<protein>
    <submittedName>
        <fullName evidence="2">Uncharacterized protein</fullName>
    </submittedName>
</protein>
<evidence type="ECO:0000313" key="3">
    <source>
        <dbReference type="Proteomes" id="UP000005824"/>
    </source>
</evidence>
<dbReference type="AlphaFoldDB" id="B4CZM6"/>
<dbReference type="InParanoid" id="B4CZM6"/>
<dbReference type="eggNOG" id="ENOG502ZDAE">
    <property type="taxonomic scope" value="Bacteria"/>
</dbReference>
<proteinExistence type="predicted"/>
<feature type="coiled-coil region" evidence="1">
    <location>
        <begin position="204"/>
        <end position="231"/>
    </location>
</feature>
<evidence type="ECO:0000313" key="2">
    <source>
        <dbReference type="EMBL" id="EDY20190.1"/>
    </source>
</evidence>
<name>B4CZM6_9BACT</name>
<dbReference type="STRING" id="497964.CfE428DRAFT_2114"/>
<dbReference type="EMBL" id="ABVL01000005">
    <property type="protein sequence ID" value="EDY20190.1"/>
    <property type="molecule type" value="Genomic_DNA"/>
</dbReference>
<sequence>MIQVEHTKRIAEIEAVKKANSVKRELNSIQAKVEFQALILQFFLQRRFQHVLIATRFYRAVFTDGDTKLNVGKDTKDLFEKSSGLPPTVGTIDSMANEALRDVREGVQAYNFLLEKQELESATKRLGEAFTVGEFVPEIRTLPREKKRKALEFAHKTNQLVSAIDVKDYTLAESLVKDLGVIAKDFDSSKPMAAIDTSKQISDMHLAKARNAALKGDNATLEAELTAATELWPRNPALAELSKKIFQTGDIQQKAVIDFEQLLSQKNYRQIFDDRARFIGALAFYPDKAAKLKEVLDNVQTIEVALMRADEMVRQNNYPGAWESVEKIAQQFPDDTKLSKTRADLTPHAADFVRTLQDAQDMEKRDQVGSSLAYYLKARKIYPASDFAGEGVDRLVKKIVPDSNN</sequence>
<organism evidence="2 3">
    <name type="scientific">Chthoniobacter flavus Ellin428</name>
    <dbReference type="NCBI Taxonomy" id="497964"/>
    <lineage>
        <taxon>Bacteria</taxon>
        <taxon>Pseudomonadati</taxon>
        <taxon>Verrucomicrobiota</taxon>
        <taxon>Spartobacteria</taxon>
        <taxon>Chthoniobacterales</taxon>
        <taxon>Chthoniobacteraceae</taxon>
        <taxon>Chthoniobacter</taxon>
    </lineage>
</organism>
<evidence type="ECO:0000256" key="1">
    <source>
        <dbReference type="SAM" id="Coils"/>
    </source>
</evidence>
<reference evidence="2 3" key="1">
    <citation type="journal article" date="2011" name="J. Bacteriol.">
        <title>Genome sequence of Chthoniobacter flavus Ellin428, an aerobic heterotrophic soil bacterium.</title>
        <authorList>
            <person name="Kant R."/>
            <person name="van Passel M.W."/>
            <person name="Palva A."/>
            <person name="Lucas S."/>
            <person name="Lapidus A."/>
            <person name="Glavina Del Rio T."/>
            <person name="Dalin E."/>
            <person name="Tice H."/>
            <person name="Bruce D."/>
            <person name="Goodwin L."/>
            <person name="Pitluck S."/>
            <person name="Larimer F.W."/>
            <person name="Land M.L."/>
            <person name="Hauser L."/>
            <person name="Sangwan P."/>
            <person name="de Vos W.M."/>
            <person name="Janssen P.H."/>
            <person name="Smidt H."/>
        </authorList>
    </citation>
    <scope>NUCLEOTIDE SEQUENCE [LARGE SCALE GENOMIC DNA]</scope>
    <source>
        <strain evidence="2 3">Ellin428</strain>
    </source>
</reference>
<accession>B4CZM6</accession>
<keyword evidence="1" id="KW-0175">Coiled coil</keyword>
<dbReference type="Proteomes" id="UP000005824">
    <property type="component" value="Unassembled WGS sequence"/>
</dbReference>
<comment type="caution">
    <text evidence="2">The sequence shown here is derived from an EMBL/GenBank/DDBJ whole genome shotgun (WGS) entry which is preliminary data.</text>
</comment>